<comment type="similarity">
    <text evidence="1 5">Belongs to the glutathione peroxidase family.</text>
</comment>
<feature type="active site" evidence="4">
    <location>
        <position position="45"/>
    </location>
</feature>
<protein>
    <recommendedName>
        <fullName evidence="5">Glutathione peroxidase</fullName>
    </recommendedName>
</protein>
<dbReference type="PIRSF" id="PIRSF000303">
    <property type="entry name" value="Glutathion_perox"/>
    <property type="match status" value="1"/>
</dbReference>
<dbReference type="Proteomes" id="UP000251995">
    <property type="component" value="Chromosome"/>
</dbReference>
<evidence type="ECO:0000313" key="6">
    <source>
        <dbReference type="EMBL" id="AXE39946.1"/>
    </source>
</evidence>
<proteinExistence type="inferred from homology"/>
<dbReference type="PROSITE" id="PS00763">
    <property type="entry name" value="GLUTATHIONE_PEROXID_2"/>
    <property type="match status" value="1"/>
</dbReference>
<dbReference type="GO" id="GO:0034599">
    <property type="term" value="P:cellular response to oxidative stress"/>
    <property type="evidence" value="ECO:0007669"/>
    <property type="project" value="TreeGrafter"/>
</dbReference>
<sequence>MTTAQAPQTVDLKDLAVTTLQGEHTTFGAIVGDRTALVVNVASRCGLAPQYEQLEALQKTYADRGFTVIGFPCNQFMGQELKSEEAIGEYCSTTWGVTFPMSARIKVNGSQTDPIYVQLKKFPEDENGKNGRITWNFEKFVVSPDGHVTRFSPTTKPDEPQVIEAIESALGD</sequence>
<dbReference type="RefSeq" id="WP_114045743.1">
    <property type="nucleotide sequence ID" value="NZ_CP025198.1"/>
</dbReference>
<evidence type="ECO:0000256" key="1">
    <source>
        <dbReference type="ARBA" id="ARBA00006926"/>
    </source>
</evidence>
<name>A0A344UXE8_9ACTN</name>
<dbReference type="PANTHER" id="PTHR11592">
    <property type="entry name" value="GLUTATHIONE PEROXIDASE"/>
    <property type="match status" value="1"/>
</dbReference>
<dbReference type="PANTHER" id="PTHR11592:SF40">
    <property type="entry name" value="THIOREDOXIN_GLUTATHIONE PEROXIDASE BTUE"/>
    <property type="match status" value="1"/>
</dbReference>
<evidence type="ECO:0000256" key="4">
    <source>
        <dbReference type="PIRSR" id="PIRSR000303-1"/>
    </source>
</evidence>
<dbReference type="PROSITE" id="PS51355">
    <property type="entry name" value="GLUTATHIONE_PEROXID_3"/>
    <property type="match status" value="1"/>
</dbReference>
<evidence type="ECO:0000313" key="7">
    <source>
        <dbReference type="Proteomes" id="UP000251995"/>
    </source>
</evidence>
<dbReference type="AlphaFoldDB" id="A0A344UXE8"/>
<dbReference type="KEGG" id="acij:JS278_02811"/>
<accession>A0A344UXE8</accession>
<dbReference type="GO" id="GO:0004601">
    <property type="term" value="F:peroxidase activity"/>
    <property type="evidence" value="ECO:0007669"/>
    <property type="project" value="UniProtKB-KW"/>
</dbReference>
<keyword evidence="2 5" id="KW-0575">Peroxidase</keyword>
<dbReference type="PRINTS" id="PR01011">
    <property type="entry name" value="GLUTPROXDASE"/>
</dbReference>
<dbReference type="InterPro" id="IPR036249">
    <property type="entry name" value="Thioredoxin-like_sf"/>
</dbReference>
<dbReference type="Gene3D" id="3.40.30.10">
    <property type="entry name" value="Glutaredoxin"/>
    <property type="match status" value="1"/>
</dbReference>
<dbReference type="InterPro" id="IPR000889">
    <property type="entry name" value="Glutathione_peroxidase"/>
</dbReference>
<reference evidence="6 7" key="1">
    <citation type="submission" date="2017-12" db="EMBL/GenBank/DDBJ databases">
        <title>The whole genome sequence of the Acidipropionibacterium virtanenii sp. nov. type strain JS278.</title>
        <authorList>
            <person name="Laine P."/>
            <person name="Deptula P."/>
            <person name="Varmanen P."/>
            <person name="Auvinen P."/>
        </authorList>
    </citation>
    <scope>NUCLEOTIDE SEQUENCE [LARGE SCALE GENOMIC DNA]</scope>
    <source>
        <strain evidence="6 7">JS278</strain>
    </source>
</reference>
<dbReference type="CDD" id="cd00340">
    <property type="entry name" value="GSH_Peroxidase"/>
    <property type="match status" value="1"/>
</dbReference>
<evidence type="ECO:0000256" key="5">
    <source>
        <dbReference type="RuleBase" id="RU000499"/>
    </source>
</evidence>
<gene>
    <name evidence="6" type="primary">btuE</name>
    <name evidence="6" type="ORF">JS278_02811</name>
</gene>
<evidence type="ECO:0000256" key="3">
    <source>
        <dbReference type="ARBA" id="ARBA00023002"/>
    </source>
</evidence>
<dbReference type="OrthoDB" id="9785502at2"/>
<dbReference type="EMBL" id="CP025198">
    <property type="protein sequence ID" value="AXE39946.1"/>
    <property type="molecule type" value="Genomic_DNA"/>
</dbReference>
<keyword evidence="7" id="KW-1185">Reference proteome</keyword>
<organism evidence="6 7">
    <name type="scientific">Acidipropionibacterium virtanenii</name>
    <dbReference type="NCBI Taxonomy" id="2057246"/>
    <lineage>
        <taxon>Bacteria</taxon>
        <taxon>Bacillati</taxon>
        <taxon>Actinomycetota</taxon>
        <taxon>Actinomycetes</taxon>
        <taxon>Propionibacteriales</taxon>
        <taxon>Propionibacteriaceae</taxon>
        <taxon>Acidipropionibacterium</taxon>
    </lineage>
</organism>
<dbReference type="Pfam" id="PF00255">
    <property type="entry name" value="GSHPx"/>
    <property type="match status" value="1"/>
</dbReference>
<evidence type="ECO:0000256" key="2">
    <source>
        <dbReference type="ARBA" id="ARBA00022559"/>
    </source>
</evidence>
<dbReference type="InterPro" id="IPR029760">
    <property type="entry name" value="GPX_CS"/>
</dbReference>
<keyword evidence="3 5" id="KW-0560">Oxidoreductase</keyword>
<dbReference type="SUPFAM" id="SSF52833">
    <property type="entry name" value="Thioredoxin-like"/>
    <property type="match status" value="1"/>
</dbReference>